<reference evidence="2 3" key="1">
    <citation type="journal article" date="2010" name="Proc. Natl. Acad. Sci. U.S.A.">
        <title>Insights into evolution of multicellular fungi from the assembled chromosomes of the mushroom Coprinopsis cinerea (Coprinus cinereus).</title>
        <authorList>
            <person name="Stajich J.E."/>
            <person name="Wilke S.K."/>
            <person name="Ahren D."/>
            <person name="Au C.H."/>
            <person name="Birren B.W."/>
            <person name="Borodovsky M."/>
            <person name="Burns C."/>
            <person name="Canback B."/>
            <person name="Casselton L.A."/>
            <person name="Cheng C.K."/>
            <person name="Deng J."/>
            <person name="Dietrich F.S."/>
            <person name="Fargo D.C."/>
            <person name="Farman M.L."/>
            <person name="Gathman A.C."/>
            <person name="Goldberg J."/>
            <person name="Guigo R."/>
            <person name="Hoegger P.J."/>
            <person name="Hooker J.B."/>
            <person name="Huggins A."/>
            <person name="James T.Y."/>
            <person name="Kamada T."/>
            <person name="Kilaru S."/>
            <person name="Kodira C."/>
            <person name="Kues U."/>
            <person name="Kupfer D."/>
            <person name="Kwan H.S."/>
            <person name="Lomsadze A."/>
            <person name="Li W."/>
            <person name="Lilly W.W."/>
            <person name="Ma L.J."/>
            <person name="Mackey A.J."/>
            <person name="Manning G."/>
            <person name="Martin F."/>
            <person name="Muraguchi H."/>
            <person name="Natvig D.O."/>
            <person name="Palmerini H."/>
            <person name="Ramesh M.A."/>
            <person name="Rehmeyer C.J."/>
            <person name="Roe B.A."/>
            <person name="Shenoy N."/>
            <person name="Stanke M."/>
            <person name="Ter-Hovhannisyan V."/>
            <person name="Tunlid A."/>
            <person name="Velagapudi R."/>
            <person name="Vision T.J."/>
            <person name="Zeng Q."/>
            <person name="Zolan M.E."/>
            <person name="Pukkila P.J."/>
        </authorList>
    </citation>
    <scope>NUCLEOTIDE SEQUENCE [LARGE SCALE GENOMIC DNA]</scope>
    <source>
        <strain evidence="3">Okayama-7 / 130 / ATCC MYA-4618 / FGSC 9003</strain>
    </source>
</reference>
<accession>A8PFX8</accession>
<dbReference type="EMBL" id="AACS02000002">
    <property type="protein sequence ID" value="EAU80776.1"/>
    <property type="molecule type" value="Genomic_DNA"/>
</dbReference>
<gene>
    <name evidence="2" type="ORF">CC1G_04886</name>
</gene>
<evidence type="ECO:0000313" key="2">
    <source>
        <dbReference type="EMBL" id="EAU80776.1"/>
    </source>
</evidence>
<sequence length="207" mass="23457">MLAAKLKVLADNRLWEASILRLTAKGPPGLRTPSTSGEPTLNPASPLKQRYGKHLMTWEIFIKANLKIITSSQEAHHAGFQSEAFVPTDSSLCGFCHGTLTAHSYHRPARWAHSYHSTDVDDMYPVSLSAMSTRVVGDLASTYPRSMWCPLWLCPNDDHYNIATTFNHNHHQTLTNHDFVLSYPTLRQMPSRIFEHLDQHWDLVPLV</sequence>
<evidence type="ECO:0000256" key="1">
    <source>
        <dbReference type="SAM" id="MobiDB-lite"/>
    </source>
</evidence>
<dbReference type="GeneID" id="6017701"/>
<feature type="region of interest" description="Disordered" evidence="1">
    <location>
        <begin position="26"/>
        <end position="46"/>
    </location>
</feature>
<dbReference type="RefSeq" id="XP_001841042.1">
    <property type="nucleotide sequence ID" value="XM_001840990.1"/>
</dbReference>
<name>A8PFX8_COPC7</name>
<dbReference type="InParanoid" id="A8PFX8"/>
<feature type="compositionally biased region" description="Polar residues" evidence="1">
    <location>
        <begin position="32"/>
        <end position="43"/>
    </location>
</feature>
<keyword evidence="3" id="KW-1185">Reference proteome</keyword>
<proteinExistence type="predicted"/>
<dbReference type="KEGG" id="cci:CC1G_04886"/>
<dbReference type="VEuPathDB" id="FungiDB:CC1G_04886"/>
<protein>
    <submittedName>
        <fullName evidence="2">Uncharacterized protein</fullName>
    </submittedName>
</protein>
<dbReference type="Proteomes" id="UP000001861">
    <property type="component" value="Unassembled WGS sequence"/>
</dbReference>
<organism evidence="2 3">
    <name type="scientific">Coprinopsis cinerea (strain Okayama-7 / 130 / ATCC MYA-4618 / FGSC 9003)</name>
    <name type="common">Inky cap fungus</name>
    <name type="synonym">Hormographiella aspergillata</name>
    <dbReference type="NCBI Taxonomy" id="240176"/>
    <lineage>
        <taxon>Eukaryota</taxon>
        <taxon>Fungi</taxon>
        <taxon>Dikarya</taxon>
        <taxon>Basidiomycota</taxon>
        <taxon>Agaricomycotina</taxon>
        <taxon>Agaricomycetes</taxon>
        <taxon>Agaricomycetidae</taxon>
        <taxon>Agaricales</taxon>
        <taxon>Agaricineae</taxon>
        <taxon>Psathyrellaceae</taxon>
        <taxon>Coprinopsis</taxon>
    </lineage>
</organism>
<dbReference type="AlphaFoldDB" id="A8PFX8"/>
<evidence type="ECO:0000313" key="3">
    <source>
        <dbReference type="Proteomes" id="UP000001861"/>
    </source>
</evidence>
<comment type="caution">
    <text evidence="2">The sequence shown here is derived from an EMBL/GenBank/DDBJ whole genome shotgun (WGS) entry which is preliminary data.</text>
</comment>